<evidence type="ECO:0000256" key="5">
    <source>
        <dbReference type="SAM" id="MobiDB-lite"/>
    </source>
</evidence>
<dbReference type="Gene3D" id="3.90.1720.10">
    <property type="entry name" value="endopeptidase domain like (from Nostoc punctiforme)"/>
    <property type="match status" value="1"/>
</dbReference>
<dbReference type="RefSeq" id="WP_073158574.1">
    <property type="nucleotide sequence ID" value="NZ_FQVL01000024.1"/>
</dbReference>
<evidence type="ECO:0000256" key="1">
    <source>
        <dbReference type="ARBA" id="ARBA00007074"/>
    </source>
</evidence>
<sequence>MKKKIALFSMVAMLWPISVFAALNNVNSPTDQSTDGYTLTYENENSTDPYYLSNGKSLDTVLNPDQPSIVQLNGQQDNKPSSMTPLNPGTIIITDNKNQDVYVVQDENGTTSEQENQPPNQDKPKKKKGNTFSKKDSSDLKEKYTDNGKIKYVFGGRTTPNADRTGKLDCASFIKWAMKKYRGINNFPILADDQYVITKGKNITDPKDLKRGDLVFFKNTYRCNCKKGISHVGIYIGNGKFIHASSVKGQVTLSDLTNGYYKQHYYGGKRITK</sequence>
<dbReference type="InterPro" id="IPR000064">
    <property type="entry name" value="NLP_P60_dom"/>
</dbReference>
<dbReference type="GO" id="GO:0008234">
    <property type="term" value="F:cysteine-type peptidase activity"/>
    <property type="evidence" value="ECO:0007669"/>
    <property type="project" value="UniProtKB-KW"/>
</dbReference>
<dbReference type="Proteomes" id="UP000184476">
    <property type="component" value="Unassembled WGS sequence"/>
</dbReference>
<protein>
    <submittedName>
        <fullName evidence="8">NlpC/P60 family protein</fullName>
    </submittedName>
</protein>
<dbReference type="AlphaFoldDB" id="A0A1M5BI47"/>
<feature type="compositionally biased region" description="Polar residues" evidence="5">
    <location>
        <begin position="65"/>
        <end position="87"/>
    </location>
</feature>
<evidence type="ECO:0000256" key="4">
    <source>
        <dbReference type="ARBA" id="ARBA00022807"/>
    </source>
</evidence>
<name>A0A1M5BI47_9BACL</name>
<dbReference type="PANTHER" id="PTHR47053">
    <property type="entry name" value="MUREIN DD-ENDOPEPTIDASE MEPH-RELATED"/>
    <property type="match status" value="1"/>
</dbReference>
<evidence type="ECO:0000256" key="2">
    <source>
        <dbReference type="ARBA" id="ARBA00022670"/>
    </source>
</evidence>
<accession>A0A1M5BI47</accession>
<proteinExistence type="inferred from homology"/>
<dbReference type="EMBL" id="FQVL01000024">
    <property type="protein sequence ID" value="SHF42096.1"/>
    <property type="molecule type" value="Genomic_DNA"/>
</dbReference>
<dbReference type="PROSITE" id="PS51935">
    <property type="entry name" value="NLPC_P60"/>
    <property type="match status" value="1"/>
</dbReference>
<keyword evidence="3" id="KW-0378">Hydrolase</keyword>
<evidence type="ECO:0000313" key="9">
    <source>
        <dbReference type="Proteomes" id="UP000184476"/>
    </source>
</evidence>
<organism evidence="8 9">
    <name type="scientific">Seinonella peptonophila</name>
    <dbReference type="NCBI Taxonomy" id="112248"/>
    <lineage>
        <taxon>Bacteria</taxon>
        <taxon>Bacillati</taxon>
        <taxon>Bacillota</taxon>
        <taxon>Bacilli</taxon>
        <taxon>Bacillales</taxon>
        <taxon>Thermoactinomycetaceae</taxon>
        <taxon>Seinonella</taxon>
    </lineage>
</organism>
<feature type="compositionally biased region" description="Basic and acidic residues" evidence="5">
    <location>
        <begin position="133"/>
        <end position="142"/>
    </location>
</feature>
<feature type="region of interest" description="Disordered" evidence="5">
    <location>
        <begin position="65"/>
        <end position="92"/>
    </location>
</feature>
<feature type="signal peptide" evidence="6">
    <location>
        <begin position="1"/>
        <end position="21"/>
    </location>
</feature>
<keyword evidence="2" id="KW-0645">Protease</keyword>
<evidence type="ECO:0000259" key="7">
    <source>
        <dbReference type="PROSITE" id="PS51935"/>
    </source>
</evidence>
<keyword evidence="4" id="KW-0788">Thiol protease</keyword>
<reference evidence="8 9" key="1">
    <citation type="submission" date="2016-11" db="EMBL/GenBank/DDBJ databases">
        <authorList>
            <person name="Jaros S."/>
            <person name="Januszkiewicz K."/>
            <person name="Wedrychowicz H."/>
        </authorList>
    </citation>
    <scope>NUCLEOTIDE SEQUENCE [LARGE SCALE GENOMIC DNA]</scope>
    <source>
        <strain evidence="8 9">DSM 44666</strain>
    </source>
</reference>
<feature type="chain" id="PRO_5012612412" evidence="6">
    <location>
        <begin position="22"/>
        <end position="273"/>
    </location>
</feature>
<dbReference type="InterPro" id="IPR038765">
    <property type="entry name" value="Papain-like_cys_pep_sf"/>
</dbReference>
<keyword evidence="9" id="KW-1185">Reference proteome</keyword>
<keyword evidence="6" id="KW-0732">Signal</keyword>
<evidence type="ECO:0000313" key="8">
    <source>
        <dbReference type="EMBL" id="SHF42096.1"/>
    </source>
</evidence>
<dbReference type="STRING" id="112248.SAMN05444392_12411"/>
<feature type="region of interest" description="Disordered" evidence="5">
    <location>
        <begin position="108"/>
        <end position="142"/>
    </location>
</feature>
<dbReference type="Pfam" id="PF00877">
    <property type="entry name" value="NLPC_P60"/>
    <property type="match status" value="1"/>
</dbReference>
<comment type="similarity">
    <text evidence="1">Belongs to the peptidase C40 family.</text>
</comment>
<dbReference type="SUPFAM" id="SSF54001">
    <property type="entry name" value="Cysteine proteinases"/>
    <property type="match status" value="1"/>
</dbReference>
<evidence type="ECO:0000256" key="3">
    <source>
        <dbReference type="ARBA" id="ARBA00022801"/>
    </source>
</evidence>
<gene>
    <name evidence="8" type="ORF">SAMN05444392_12411</name>
</gene>
<dbReference type="GO" id="GO:0006508">
    <property type="term" value="P:proteolysis"/>
    <property type="evidence" value="ECO:0007669"/>
    <property type="project" value="UniProtKB-KW"/>
</dbReference>
<evidence type="ECO:0000256" key="6">
    <source>
        <dbReference type="SAM" id="SignalP"/>
    </source>
</evidence>
<dbReference type="InterPro" id="IPR051202">
    <property type="entry name" value="Peptidase_C40"/>
</dbReference>
<dbReference type="PANTHER" id="PTHR47053:SF1">
    <property type="entry name" value="MUREIN DD-ENDOPEPTIDASE MEPH-RELATED"/>
    <property type="match status" value="1"/>
</dbReference>
<feature type="domain" description="NlpC/P60" evidence="7">
    <location>
        <begin position="133"/>
        <end position="272"/>
    </location>
</feature>